<dbReference type="AlphaFoldDB" id="A0A9E4K8C7"/>
<proteinExistence type="predicted"/>
<reference evidence="1" key="1">
    <citation type="journal article" date="2021" name="Proc. Natl. Acad. Sci. U.S.A.">
        <title>Global biogeography of chemosynthetic symbionts reveals both localized and globally distributed symbiont groups. .</title>
        <authorList>
            <person name="Osvatic J.T."/>
            <person name="Wilkins L.G.E."/>
            <person name="Leibrecht L."/>
            <person name="Leray M."/>
            <person name="Zauner S."/>
            <person name="Polzin J."/>
            <person name="Camacho Y."/>
            <person name="Gros O."/>
            <person name="van Gils J.A."/>
            <person name="Eisen J.A."/>
            <person name="Petersen J.M."/>
            <person name="Yuen B."/>
        </authorList>
    </citation>
    <scope>NUCLEOTIDE SEQUENCE</scope>
    <source>
        <strain evidence="1">MAGclacostrist064TRANS</strain>
    </source>
</reference>
<organism evidence="1 2">
    <name type="scientific">Candidatus Thiodiazotropha taylori</name>
    <dbReference type="NCBI Taxonomy" id="2792791"/>
    <lineage>
        <taxon>Bacteria</taxon>
        <taxon>Pseudomonadati</taxon>
        <taxon>Pseudomonadota</taxon>
        <taxon>Gammaproteobacteria</taxon>
        <taxon>Chromatiales</taxon>
        <taxon>Sedimenticolaceae</taxon>
        <taxon>Candidatus Thiodiazotropha</taxon>
    </lineage>
</organism>
<evidence type="ECO:0000313" key="1">
    <source>
        <dbReference type="EMBL" id="MCG7944980.1"/>
    </source>
</evidence>
<sequence length="218" mass="24963">MTPVINYTNILQYCTKVSELPLDHYCRTYCEGRQIPLDLVYFTEKFSKIAEFGGAKINDNNRLVLPFFDEDGKLFGVQGRAFDSKAVRYITIMFDKNKDKIFGLERANLDNDLVIVEGPIDSFFVKNCLAMAGSDMGDNKYSTRATICYDNEPRNSHTVGKMRKSLDNGLKVVIWPDRIKQKDVNEMVLAGFDVNQLIRENTYHGLGGIVHLNKWKRT</sequence>
<accession>A0A9E4K8C7</accession>
<evidence type="ECO:0000313" key="2">
    <source>
        <dbReference type="Proteomes" id="UP000886667"/>
    </source>
</evidence>
<dbReference type="SUPFAM" id="SSF56731">
    <property type="entry name" value="DNA primase core"/>
    <property type="match status" value="1"/>
</dbReference>
<name>A0A9E4K8C7_9GAMM</name>
<gene>
    <name evidence="1" type="ORF">JAZ07_01385</name>
</gene>
<dbReference type="EMBL" id="JAEPCM010000016">
    <property type="protein sequence ID" value="MCG7944980.1"/>
    <property type="molecule type" value="Genomic_DNA"/>
</dbReference>
<comment type="caution">
    <text evidence="1">The sequence shown here is derived from an EMBL/GenBank/DDBJ whole genome shotgun (WGS) entry which is preliminary data.</text>
</comment>
<protein>
    <submittedName>
        <fullName evidence="1">DNA primase</fullName>
    </submittedName>
</protein>
<dbReference type="Proteomes" id="UP000886667">
    <property type="component" value="Unassembled WGS sequence"/>
</dbReference>